<feature type="chain" id="PRO_5043417581" description="Di-N-acetylchitobiase" evidence="10">
    <location>
        <begin position="31"/>
        <end position="368"/>
    </location>
</feature>
<dbReference type="PANTHER" id="PTHR46290">
    <property type="entry name" value="DI-N-ACETYLCHITOBIASE"/>
    <property type="match status" value="1"/>
</dbReference>
<evidence type="ECO:0000256" key="8">
    <source>
        <dbReference type="ARBA" id="ARBA00055477"/>
    </source>
</evidence>
<comment type="subcellular location">
    <subcellularLocation>
        <location evidence="1">Lysosome</location>
    </subcellularLocation>
</comment>
<keyword evidence="13" id="KW-1185">Reference proteome</keyword>
<accession>A0AAV7T4E3</accession>
<keyword evidence="6" id="KW-0458">Lysosome</keyword>
<dbReference type="PANTHER" id="PTHR46290:SF1">
    <property type="entry name" value="DI-N-ACETYLCHITOBIASE"/>
    <property type="match status" value="1"/>
</dbReference>
<keyword evidence="7" id="KW-0326">Glycosidase</keyword>
<dbReference type="GO" id="GO:0005764">
    <property type="term" value="C:lysosome"/>
    <property type="evidence" value="ECO:0007669"/>
    <property type="project" value="UniProtKB-SubCell"/>
</dbReference>
<protein>
    <recommendedName>
        <fullName evidence="9">Di-N-acetylchitobiase</fullName>
    </recommendedName>
</protein>
<dbReference type="Pfam" id="PF00704">
    <property type="entry name" value="Glyco_hydro_18"/>
    <property type="match status" value="1"/>
</dbReference>
<evidence type="ECO:0000256" key="2">
    <source>
        <dbReference type="ARBA" id="ARBA00009336"/>
    </source>
</evidence>
<dbReference type="FunFam" id="3.10.50.10:FF:000006">
    <property type="entry name" value="Chitobiase, di-N-acetyl"/>
    <property type="match status" value="1"/>
</dbReference>
<dbReference type="GO" id="GO:0016798">
    <property type="term" value="F:hydrolase activity, acting on glycosyl bonds"/>
    <property type="evidence" value="ECO:0007669"/>
    <property type="project" value="UniProtKB-KW"/>
</dbReference>
<dbReference type="InterPro" id="IPR017853">
    <property type="entry name" value="GH"/>
</dbReference>
<dbReference type="AlphaFoldDB" id="A0AAV7T4E3"/>
<evidence type="ECO:0000313" key="13">
    <source>
        <dbReference type="Proteomes" id="UP001066276"/>
    </source>
</evidence>
<dbReference type="InterPro" id="IPR051887">
    <property type="entry name" value="GH18_Domain-Containing"/>
</dbReference>
<dbReference type="Gene3D" id="3.10.50.10">
    <property type="match status" value="1"/>
</dbReference>
<keyword evidence="4" id="KW-0378">Hydrolase</keyword>
<gene>
    <name evidence="12" type="ORF">NDU88_003146</name>
</gene>
<dbReference type="InterPro" id="IPR029070">
    <property type="entry name" value="Chitinase_insertion_sf"/>
</dbReference>
<name>A0AAV7T4E3_PLEWA</name>
<keyword evidence="3 10" id="KW-0732">Signal</keyword>
<dbReference type="InterPro" id="IPR001223">
    <property type="entry name" value="Glyco_hydro18_cat"/>
</dbReference>
<organism evidence="12 13">
    <name type="scientific">Pleurodeles waltl</name>
    <name type="common">Iberian ribbed newt</name>
    <dbReference type="NCBI Taxonomy" id="8319"/>
    <lineage>
        <taxon>Eukaryota</taxon>
        <taxon>Metazoa</taxon>
        <taxon>Chordata</taxon>
        <taxon>Craniata</taxon>
        <taxon>Vertebrata</taxon>
        <taxon>Euteleostomi</taxon>
        <taxon>Amphibia</taxon>
        <taxon>Batrachia</taxon>
        <taxon>Caudata</taxon>
        <taxon>Salamandroidea</taxon>
        <taxon>Salamandridae</taxon>
        <taxon>Pleurodelinae</taxon>
        <taxon>Pleurodeles</taxon>
    </lineage>
</organism>
<dbReference type="GO" id="GO:0008061">
    <property type="term" value="F:chitin binding"/>
    <property type="evidence" value="ECO:0007669"/>
    <property type="project" value="InterPro"/>
</dbReference>
<dbReference type="EMBL" id="JANPWB010000007">
    <property type="protein sequence ID" value="KAJ1171282.1"/>
    <property type="molecule type" value="Genomic_DNA"/>
</dbReference>
<dbReference type="Proteomes" id="UP001066276">
    <property type="component" value="Chromosome 4_1"/>
</dbReference>
<dbReference type="PROSITE" id="PS51910">
    <property type="entry name" value="GH18_2"/>
    <property type="match status" value="1"/>
</dbReference>
<evidence type="ECO:0000256" key="6">
    <source>
        <dbReference type="ARBA" id="ARBA00023228"/>
    </source>
</evidence>
<evidence type="ECO:0000256" key="1">
    <source>
        <dbReference type="ARBA" id="ARBA00004371"/>
    </source>
</evidence>
<evidence type="ECO:0000256" key="4">
    <source>
        <dbReference type="ARBA" id="ARBA00022801"/>
    </source>
</evidence>
<evidence type="ECO:0000256" key="3">
    <source>
        <dbReference type="ARBA" id="ARBA00022729"/>
    </source>
</evidence>
<dbReference type="FunFam" id="3.20.20.80:FF:000250">
    <property type="entry name" value="Probable di-N-acetylchitobiase 1"/>
    <property type="match status" value="1"/>
</dbReference>
<evidence type="ECO:0000259" key="11">
    <source>
        <dbReference type="PROSITE" id="PS51910"/>
    </source>
</evidence>
<dbReference type="SUPFAM" id="SSF51445">
    <property type="entry name" value="(Trans)glycosidases"/>
    <property type="match status" value="1"/>
</dbReference>
<evidence type="ECO:0000313" key="12">
    <source>
        <dbReference type="EMBL" id="KAJ1171282.1"/>
    </source>
</evidence>
<comment type="caution">
    <text evidence="12">The sequence shown here is derived from an EMBL/GenBank/DDBJ whole genome shotgun (WGS) entry which is preliminary data.</text>
</comment>
<feature type="domain" description="GH18" evidence="11">
    <location>
        <begin position="1"/>
        <end position="368"/>
    </location>
</feature>
<dbReference type="GO" id="GO:0005615">
    <property type="term" value="C:extracellular space"/>
    <property type="evidence" value="ECO:0007669"/>
    <property type="project" value="TreeGrafter"/>
</dbReference>
<dbReference type="SMART" id="SM00636">
    <property type="entry name" value="Glyco_18"/>
    <property type="match status" value="1"/>
</dbReference>
<evidence type="ECO:0000256" key="7">
    <source>
        <dbReference type="ARBA" id="ARBA00023295"/>
    </source>
</evidence>
<feature type="signal peptide" evidence="10">
    <location>
        <begin position="1"/>
        <end position="30"/>
    </location>
</feature>
<sequence>MFIMAKLVSCRDVCLALAVLCSTLVRGTNAADTCPCADPKLCEPISEVRDQEVFAFDVGGKDWKFYDWTMVTTVATFGDYDPELMCYAHSKKARVVVKGNVGLKDMIDPGNRTAWIAQQLDQAKKMHLDGINLDIEEEVRMFSPEYNALTALVQETAEAFHKEIQGSQVSFDGTWSPHGAGGRCYNYSAIANACDYLFVMSYDMWYSIGFAGANSPYKEALAGYEDYIKLGIERKKLVMGVPWYGYDYVCHNLYKERVCTLKMALPYKSKVGNEVCYKTLMKQVNGSLTGRLWDDNVKSPYYDYKDTSGSFHQVWYDDPQSISLKAVYVKERGLGGIGMWDADCLDYSDDPQAIQQTKEMWKALRPYQ</sequence>
<reference evidence="12" key="1">
    <citation type="journal article" date="2022" name="bioRxiv">
        <title>Sequencing and chromosome-scale assembly of the giantPleurodeles waltlgenome.</title>
        <authorList>
            <person name="Brown T."/>
            <person name="Elewa A."/>
            <person name="Iarovenko S."/>
            <person name="Subramanian E."/>
            <person name="Araus A.J."/>
            <person name="Petzold A."/>
            <person name="Susuki M."/>
            <person name="Suzuki K.-i.T."/>
            <person name="Hayashi T."/>
            <person name="Toyoda A."/>
            <person name="Oliveira C."/>
            <person name="Osipova E."/>
            <person name="Leigh N.D."/>
            <person name="Simon A."/>
            <person name="Yun M.H."/>
        </authorList>
    </citation>
    <scope>NUCLEOTIDE SEQUENCE</scope>
    <source>
        <strain evidence="12">20211129_DDA</strain>
        <tissue evidence="12">Liver</tissue>
    </source>
</reference>
<evidence type="ECO:0000256" key="9">
    <source>
        <dbReference type="ARBA" id="ARBA00074174"/>
    </source>
</evidence>
<dbReference type="InterPro" id="IPR011583">
    <property type="entry name" value="Chitinase_II/V-like_cat"/>
</dbReference>
<evidence type="ECO:0000256" key="10">
    <source>
        <dbReference type="SAM" id="SignalP"/>
    </source>
</evidence>
<dbReference type="GO" id="GO:0009313">
    <property type="term" value="P:oligosaccharide catabolic process"/>
    <property type="evidence" value="ECO:0007669"/>
    <property type="project" value="TreeGrafter"/>
</dbReference>
<evidence type="ECO:0000256" key="5">
    <source>
        <dbReference type="ARBA" id="ARBA00023180"/>
    </source>
</evidence>
<comment type="function">
    <text evidence="8">Involved in the degradation of asparagine-linked glycoproteins. Hydrolyze of N-acetyl-beta-D-glucosamine (1-4)N-acetylglucosamine chitobiose core from the reducing end of the bond, it requires prior cleavage by glycosylasparaginase.</text>
</comment>
<proteinExistence type="inferred from homology"/>
<comment type="similarity">
    <text evidence="2">Belongs to the glycosyl hydrolase 18 family.</text>
</comment>
<keyword evidence="5" id="KW-0325">Glycoprotein</keyword>
<dbReference type="Gene3D" id="3.20.20.80">
    <property type="entry name" value="Glycosidases"/>
    <property type="match status" value="1"/>
</dbReference>